<dbReference type="AlphaFoldDB" id="A0AAD6WNK2"/>
<sequence length="453" mass="51573">MSRQRSKIPLVTSSRAESMASTLTAELLDDIFLIHYFAAPAGKERTRARASVCLVSRWWRDRAYGLRPLWSDIIVHLWTTRQYVTTSLLRNIGGNVTIQIDTRIVHNYLYDPAFLSSSTTSPIHSIEDITSLLLPLLGDVYSRVEGLSTDVVTSAEWLCLMRGLSKFQFPKLKFVRHSAVPYPGDLVAEEPPILHLPTGVLTHMCLVSLSPPWTRPDAYSSLRDFRLRGYFYPMPWSLFKLILRASPNLETLYLEYVQCSAMDDDDVIHLPSLTRLHVVYADERSALVIERLDTPIATNLRIDLRDGHSLLPLVARCSSLFSRAEFVEFSLDEDITWELERILPEMKALQVVDLRFCRYSALPILLRLSEKKDAKSATLHRITVFDDISREVAATVLRGLIADGGVFVGRLHSPIEYPSRTQREPYREWRLAQESAVGTDTTMELDSSWSLFG</sequence>
<evidence type="ECO:0008006" key="3">
    <source>
        <dbReference type="Google" id="ProtNLM"/>
    </source>
</evidence>
<gene>
    <name evidence="1" type="ORF">C8F04DRAFT_1199711</name>
</gene>
<protein>
    <recommendedName>
        <fullName evidence="3">F-box domain-containing protein</fullName>
    </recommendedName>
</protein>
<accession>A0AAD6WNK2</accession>
<name>A0AAD6WNK2_9AGAR</name>
<comment type="caution">
    <text evidence="1">The sequence shown here is derived from an EMBL/GenBank/DDBJ whole genome shotgun (WGS) entry which is preliminary data.</text>
</comment>
<reference evidence="1" key="1">
    <citation type="submission" date="2023-03" db="EMBL/GenBank/DDBJ databases">
        <title>Massive genome expansion in bonnet fungi (Mycena s.s.) driven by repeated elements and novel gene families across ecological guilds.</title>
        <authorList>
            <consortium name="Lawrence Berkeley National Laboratory"/>
            <person name="Harder C.B."/>
            <person name="Miyauchi S."/>
            <person name="Viragh M."/>
            <person name="Kuo A."/>
            <person name="Thoen E."/>
            <person name="Andreopoulos B."/>
            <person name="Lu D."/>
            <person name="Skrede I."/>
            <person name="Drula E."/>
            <person name="Henrissat B."/>
            <person name="Morin E."/>
            <person name="Kohler A."/>
            <person name="Barry K."/>
            <person name="LaButti K."/>
            <person name="Morin E."/>
            <person name="Salamov A."/>
            <person name="Lipzen A."/>
            <person name="Mereny Z."/>
            <person name="Hegedus B."/>
            <person name="Baldrian P."/>
            <person name="Stursova M."/>
            <person name="Weitz H."/>
            <person name="Taylor A."/>
            <person name="Grigoriev I.V."/>
            <person name="Nagy L.G."/>
            <person name="Martin F."/>
            <person name="Kauserud H."/>
        </authorList>
    </citation>
    <scope>NUCLEOTIDE SEQUENCE</scope>
    <source>
        <strain evidence="1">CBHHK200</strain>
    </source>
</reference>
<proteinExistence type="predicted"/>
<dbReference type="SUPFAM" id="SSF52047">
    <property type="entry name" value="RNI-like"/>
    <property type="match status" value="1"/>
</dbReference>
<evidence type="ECO:0000313" key="1">
    <source>
        <dbReference type="EMBL" id="KAJ7017931.1"/>
    </source>
</evidence>
<keyword evidence="2" id="KW-1185">Reference proteome</keyword>
<evidence type="ECO:0000313" key="2">
    <source>
        <dbReference type="Proteomes" id="UP001218188"/>
    </source>
</evidence>
<organism evidence="1 2">
    <name type="scientific">Mycena alexandri</name>
    <dbReference type="NCBI Taxonomy" id="1745969"/>
    <lineage>
        <taxon>Eukaryota</taxon>
        <taxon>Fungi</taxon>
        <taxon>Dikarya</taxon>
        <taxon>Basidiomycota</taxon>
        <taxon>Agaricomycotina</taxon>
        <taxon>Agaricomycetes</taxon>
        <taxon>Agaricomycetidae</taxon>
        <taxon>Agaricales</taxon>
        <taxon>Marasmiineae</taxon>
        <taxon>Mycenaceae</taxon>
        <taxon>Mycena</taxon>
    </lineage>
</organism>
<dbReference type="Proteomes" id="UP001218188">
    <property type="component" value="Unassembled WGS sequence"/>
</dbReference>
<dbReference type="EMBL" id="JARJCM010000370">
    <property type="protein sequence ID" value="KAJ7017931.1"/>
    <property type="molecule type" value="Genomic_DNA"/>
</dbReference>